<protein>
    <recommendedName>
        <fullName evidence="2">Ricin B lectin domain-containing protein</fullName>
    </recommendedName>
</protein>
<dbReference type="PROSITE" id="PS50231">
    <property type="entry name" value="RICIN_B_LECTIN"/>
    <property type="match status" value="1"/>
</dbReference>
<dbReference type="Proteomes" id="UP001557470">
    <property type="component" value="Unassembled WGS sequence"/>
</dbReference>
<keyword evidence="4" id="KW-1185">Reference proteome</keyword>
<feature type="domain" description="Ricin B lectin" evidence="2">
    <location>
        <begin position="46"/>
        <end position="136"/>
    </location>
</feature>
<dbReference type="Gene3D" id="2.80.10.50">
    <property type="match status" value="1"/>
</dbReference>
<dbReference type="InterPro" id="IPR035992">
    <property type="entry name" value="Ricin_B-like_lectins"/>
</dbReference>
<dbReference type="SUPFAM" id="SSF50370">
    <property type="entry name" value="Ricin B-like lectins"/>
    <property type="match status" value="1"/>
</dbReference>
<accession>A0ABD0WRV9</accession>
<dbReference type="InterPro" id="IPR052678">
    <property type="entry name" value="OST-beta_subunit"/>
</dbReference>
<sequence length="158" mass="17544">MKSFLITGSVLLFCLQVSLEALVTDGPFVLYNEGSRSCLGPCDSGAVHWMSAGRLYYTKEKKCLGVSGKTEGSSVVNYDCDEKSEIQQWECHNNTLLTLKGQKLYLHINADSKLVLSKDTGPRSHWVIYGTTEGPCTRTHRELFTIDGNAFGRPCQFP</sequence>
<evidence type="ECO:0000313" key="3">
    <source>
        <dbReference type="EMBL" id="KAL0967017.1"/>
    </source>
</evidence>
<name>A0ABD0WRV9_UMBPY</name>
<proteinExistence type="predicted"/>
<gene>
    <name evidence="3" type="ORF">UPYG_G00303490</name>
</gene>
<evidence type="ECO:0000313" key="4">
    <source>
        <dbReference type="Proteomes" id="UP001557470"/>
    </source>
</evidence>
<feature type="non-terminal residue" evidence="3">
    <location>
        <position position="158"/>
    </location>
</feature>
<dbReference type="AlphaFoldDB" id="A0ABD0WRV9"/>
<dbReference type="Pfam" id="PF24562">
    <property type="entry name" value="CysR_MRC2_N"/>
    <property type="match status" value="1"/>
</dbReference>
<feature type="signal peptide" evidence="1">
    <location>
        <begin position="1"/>
        <end position="20"/>
    </location>
</feature>
<dbReference type="InterPro" id="IPR000772">
    <property type="entry name" value="Ricin_B_lectin"/>
</dbReference>
<comment type="caution">
    <text evidence="3">The sequence shown here is derived from an EMBL/GenBank/DDBJ whole genome shotgun (WGS) entry which is preliminary data.</text>
</comment>
<dbReference type="PANTHER" id="PTHR36129">
    <property type="entry name" value="ORGANIC SOLUTE TRANSPORTER SUBUNIT BETA-RELATED"/>
    <property type="match status" value="1"/>
</dbReference>
<evidence type="ECO:0000259" key="2">
    <source>
        <dbReference type="Pfam" id="PF24562"/>
    </source>
</evidence>
<dbReference type="PANTHER" id="PTHR36129:SF1">
    <property type="entry name" value="ORGANIC SOLUTE TRANSPORTER SUBUNIT BETA"/>
    <property type="match status" value="1"/>
</dbReference>
<dbReference type="EMBL" id="JAGEUA010000009">
    <property type="protein sequence ID" value="KAL0967017.1"/>
    <property type="molecule type" value="Genomic_DNA"/>
</dbReference>
<organism evidence="3 4">
    <name type="scientific">Umbra pygmaea</name>
    <name type="common">Eastern mudminnow</name>
    <dbReference type="NCBI Taxonomy" id="75934"/>
    <lineage>
        <taxon>Eukaryota</taxon>
        <taxon>Metazoa</taxon>
        <taxon>Chordata</taxon>
        <taxon>Craniata</taxon>
        <taxon>Vertebrata</taxon>
        <taxon>Euteleostomi</taxon>
        <taxon>Actinopterygii</taxon>
        <taxon>Neopterygii</taxon>
        <taxon>Teleostei</taxon>
        <taxon>Protacanthopterygii</taxon>
        <taxon>Esociformes</taxon>
        <taxon>Umbridae</taxon>
        <taxon>Umbra</taxon>
    </lineage>
</organism>
<feature type="chain" id="PRO_5044804805" description="Ricin B lectin domain-containing protein" evidence="1">
    <location>
        <begin position="21"/>
        <end position="158"/>
    </location>
</feature>
<keyword evidence="1" id="KW-0732">Signal</keyword>
<evidence type="ECO:0000256" key="1">
    <source>
        <dbReference type="SAM" id="SignalP"/>
    </source>
</evidence>
<reference evidence="3 4" key="1">
    <citation type="submission" date="2024-06" db="EMBL/GenBank/DDBJ databases">
        <authorList>
            <person name="Pan Q."/>
            <person name="Wen M."/>
            <person name="Jouanno E."/>
            <person name="Zahm M."/>
            <person name="Klopp C."/>
            <person name="Cabau C."/>
            <person name="Louis A."/>
            <person name="Berthelot C."/>
            <person name="Parey E."/>
            <person name="Roest Crollius H."/>
            <person name="Montfort J."/>
            <person name="Robinson-Rechavi M."/>
            <person name="Bouchez O."/>
            <person name="Lampietro C."/>
            <person name="Lopez Roques C."/>
            <person name="Donnadieu C."/>
            <person name="Postlethwait J."/>
            <person name="Bobe J."/>
            <person name="Verreycken H."/>
            <person name="Guiguen Y."/>
        </authorList>
    </citation>
    <scope>NUCLEOTIDE SEQUENCE [LARGE SCALE GENOMIC DNA]</scope>
    <source>
        <strain evidence="3">Up_M1</strain>
        <tissue evidence="3">Testis</tissue>
    </source>
</reference>